<accession>A0A059G359</accession>
<dbReference type="eggNOG" id="COG1396">
    <property type="taxonomic scope" value="Bacteria"/>
</dbReference>
<evidence type="ECO:0000259" key="1">
    <source>
        <dbReference type="PROSITE" id="PS50943"/>
    </source>
</evidence>
<dbReference type="GO" id="GO:0003677">
    <property type="term" value="F:DNA binding"/>
    <property type="evidence" value="ECO:0007669"/>
    <property type="project" value="InterPro"/>
</dbReference>
<sequence>MKKTRQRSRQALDQRFSTIREAVDFARPKSGWVRTLREALGMTRIQLGKRMSITPQSLADIERSETEGKIRLETLERAADALDCEVVYFLLPRDRLEQRVMNRAREIAAKQIRAISHTMAMEDQAVSDKELNERIDRFIRESLDERDLWES</sequence>
<proteinExistence type="predicted"/>
<organism evidence="2 3">
    <name type="scientific">Hyphomonas oceanitis SCH89</name>
    <dbReference type="NCBI Taxonomy" id="1280953"/>
    <lineage>
        <taxon>Bacteria</taxon>
        <taxon>Pseudomonadati</taxon>
        <taxon>Pseudomonadota</taxon>
        <taxon>Alphaproteobacteria</taxon>
        <taxon>Hyphomonadales</taxon>
        <taxon>Hyphomonadaceae</taxon>
        <taxon>Hyphomonas</taxon>
    </lineage>
</organism>
<dbReference type="PROSITE" id="PS50943">
    <property type="entry name" value="HTH_CROC1"/>
    <property type="match status" value="1"/>
</dbReference>
<feature type="domain" description="HTH cro/C1-type" evidence="1">
    <location>
        <begin position="33"/>
        <end position="89"/>
    </location>
</feature>
<protein>
    <submittedName>
        <fullName evidence="2">Transcriptional regulator</fullName>
    </submittedName>
</protein>
<dbReference type="InterPro" id="IPR001387">
    <property type="entry name" value="Cro/C1-type_HTH"/>
</dbReference>
<name>A0A059G359_9PROT</name>
<comment type="caution">
    <text evidence="2">The sequence shown here is derived from an EMBL/GenBank/DDBJ whole genome shotgun (WGS) entry which is preliminary data.</text>
</comment>
<keyword evidence="3" id="KW-1185">Reference proteome</keyword>
<dbReference type="InterPro" id="IPR010982">
    <property type="entry name" value="Lambda_DNA-bd_dom_sf"/>
</dbReference>
<dbReference type="OrthoDB" id="9785949at2"/>
<dbReference type="Proteomes" id="UP000024942">
    <property type="component" value="Unassembled WGS sequence"/>
</dbReference>
<dbReference type="STRING" id="1280953.HOC_16166"/>
<dbReference type="NCBIfam" id="TIGR02612">
    <property type="entry name" value="mob_myst_A"/>
    <property type="match status" value="1"/>
</dbReference>
<dbReference type="SMART" id="SM00530">
    <property type="entry name" value="HTH_XRE"/>
    <property type="match status" value="1"/>
</dbReference>
<dbReference type="RefSeq" id="WP_035540505.1">
    <property type="nucleotide sequence ID" value="NZ_ARYL01000031.1"/>
</dbReference>
<reference evidence="2 3" key="1">
    <citation type="journal article" date="2014" name="Antonie Van Leeuwenhoek">
        <title>Hyphomonas beringensis sp. nov. and Hyphomonas chukchiensis sp. nov., isolated from surface seawater of the Bering Sea and Chukchi Sea.</title>
        <authorList>
            <person name="Li C."/>
            <person name="Lai Q."/>
            <person name="Li G."/>
            <person name="Dong C."/>
            <person name="Wang J."/>
            <person name="Liao Y."/>
            <person name="Shao Z."/>
        </authorList>
    </citation>
    <scope>NUCLEOTIDE SEQUENCE [LARGE SCALE GENOMIC DNA]</scope>
    <source>
        <strain evidence="2 3">SCH89</strain>
    </source>
</reference>
<dbReference type="PATRIC" id="fig|1280953.3.peg.3240"/>
<dbReference type="Pfam" id="PF01381">
    <property type="entry name" value="HTH_3"/>
    <property type="match status" value="1"/>
</dbReference>
<dbReference type="CDD" id="cd00093">
    <property type="entry name" value="HTH_XRE"/>
    <property type="match status" value="1"/>
</dbReference>
<dbReference type="SUPFAM" id="SSF47413">
    <property type="entry name" value="lambda repressor-like DNA-binding domains"/>
    <property type="match status" value="1"/>
</dbReference>
<dbReference type="AlphaFoldDB" id="A0A059G359"/>
<dbReference type="EMBL" id="ARYL01000031">
    <property type="protein sequence ID" value="KDA01297.1"/>
    <property type="molecule type" value="Genomic_DNA"/>
</dbReference>
<gene>
    <name evidence="2" type="ORF">HOC_16166</name>
</gene>
<dbReference type="Gene3D" id="1.10.260.40">
    <property type="entry name" value="lambda repressor-like DNA-binding domains"/>
    <property type="match status" value="1"/>
</dbReference>
<evidence type="ECO:0000313" key="2">
    <source>
        <dbReference type="EMBL" id="KDA01297.1"/>
    </source>
</evidence>
<evidence type="ECO:0000313" key="3">
    <source>
        <dbReference type="Proteomes" id="UP000024942"/>
    </source>
</evidence>
<dbReference type="InterPro" id="IPR013435">
    <property type="entry name" value="Mobile_mystery_prot_A"/>
</dbReference>